<dbReference type="InterPro" id="IPR007387">
    <property type="entry name" value="TRAP_DctQ"/>
</dbReference>
<proteinExistence type="inferred from homology"/>
<evidence type="ECO:0000259" key="10">
    <source>
        <dbReference type="Pfam" id="PF04290"/>
    </source>
</evidence>
<sequence length="178" mass="19528">MATRKLMTTARAWLDGTLRAICVVLFAVLVLLVAWQVFTRLVLGEPSAWSEEAARYAFVWVSLIGIAIAVGEKADVIMDFLVERLPRSLQRVADIIAYLATLAFVLYVMVLGGLQQSMLAWAQKNPLLPLSQGQLYLVLPISGVLLSIYLLIHIVGTFSSRYVGHVGTPDEDLEAAAL</sequence>
<keyword evidence="6 9" id="KW-1133">Transmembrane helix</keyword>
<keyword evidence="7 9" id="KW-0472">Membrane</keyword>
<dbReference type="Proteomes" id="UP000275456">
    <property type="component" value="Unassembled WGS sequence"/>
</dbReference>
<reference evidence="11 12" key="1">
    <citation type="submission" date="2018-11" db="EMBL/GenBank/DDBJ databases">
        <title>Sequencing the genomes of 1000 actinobacteria strains.</title>
        <authorList>
            <person name="Klenk H.-P."/>
        </authorList>
    </citation>
    <scope>NUCLEOTIDE SEQUENCE [LARGE SCALE GENOMIC DNA]</scope>
    <source>
        <strain evidence="11 12">DSM 9580</strain>
    </source>
</reference>
<dbReference type="GO" id="GO:0022857">
    <property type="term" value="F:transmembrane transporter activity"/>
    <property type="evidence" value="ECO:0007669"/>
    <property type="project" value="TreeGrafter"/>
</dbReference>
<dbReference type="Pfam" id="PF04290">
    <property type="entry name" value="DctQ"/>
    <property type="match status" value="1"/>
</dbReference>
<evidence type="ECO:0000256" key="1">
    <source>
        <dbReference type="ARBA" id="ARBA00004429"/>
    </source>
</evidence>
<feature type="transmembrane region" description="Helical" evidence="9">
    <location>
        <begin position="92"/>
        <end position="114"/>
    </location>
</feature>
<evidence type="ECO:0000256" key="2">
    <source>
        <dbReference type="ARBA" id="ARBA00022448"/>
    </source>
</evidence>
<feature type="domain" description="Tripartite ATP-independent periplasmic transporters DctQ component" evidence="10">
    <location>
        <begin position="29"/>
        <end position="158"/>
    </location>
</feature>
<evidence type="ECO:0000313" key="12">
    <source>
        <dbReference type="Proteomes" id="UP000275456"/>
    </source>
</evidence>
<keyword evidence="5 9" id="KW-0812">Transmembrane</keyword>
<organism evidence="11 12">
    <name type="scientific">Agrococcus jenensis</name>
    <dbReference type="NCBI Taxonomy" id="46353"/>
    <lineage>
        <taxon>Bacteria</taxon>
        <taxon>Bacillati</taxon>
        <taxon>Actinomycetota</taxon>
        <taxon>Actinomycetes</taxon>
        <taxon>Micrococcales</taxon>
        <taxon>Microbacteriaceae</taxon>
        <taxon>Agrococcus</taxon>
    </lineage>
</organism>
<dbReference type="InterPro" id="IPR055348">
    <property type="entry name" value="DctQ"/>
</dbReference>
<gene>
    <name evidence="11" type="ORF">EDD26_0637</name>
</gene>
<evidence type="ECO:0000256" key="5">
    <source>
        <dbReference type="ARBA" id="ARBA00022692"/>
    </source>
</evidence>
<dbReference type="GO" id="GO:0015740">
    <property type="term" value="P:C4-dicarboxylate transport"/>
    <property type="evidence" value="ECO:0007669"/>
    <property type="project" value="TreeGrafter"/>
</dbReference>
<comment type="subcellular location">
    <subcellularLocation>
        <location evidence="1">Cell inner membrane</location>
        <topology evidence="1">Multi-pass membrane protein</topology>
    </subcellularLocation>
</comment>
<dbReference type="EMBL" id="RKHJ01000001">
    <property type="protein sequence ID" value="ROR65271.1"/>
    <property type="molecule type" value="Genomic_DNA"/>
</dbReference>
<keyword evidence="12" id="KW-1185">Reference proteome</keyword>
<evidence type="ECO:0000256" key="6">
    <source>
        <dbReference type="ARBA" id="ARBA00022989"/>
    </source>
</evidence>
<dbReference type="OrthoDB" id="2085311at2"/>
<evidence type="ECO:0000256" key="4">
    <source>
        <dbReference type="ARBA" id="ARBA00022519"/>
    </source>
</evidence>
<feature type="transmembrane region" description="Helical" evidence="9">
    <location>
        <begin position="134"/>
        <end position="152"/>
    </location>
</feature>
<evidence type="ECO:0000256" key="3">
    <source>
        <dbReference type="ARBA" id="ARBA00022475"/>
    </source>
</evidence>
<protein>
    <submittedName>
        <fullName evidence="11">TRAP-type C4-dicarboxylate transport system permease small subunit</fullName>
    </submittedName>
</protein>
<evidence type="ECO:0000256" key="9">
    <source>
        <dbReference type="SAM" id="Phobius"/>
    </source>
</evidence>
<evidence type="ECO:0000313" key="11">
    <source>
        <dbReference type="EMBL" id="ROR65271.1"/>
    </source>
</evidence>
<dbReference type="PANTHER" id="PTHR35011">
    <property type="entry name" value="2,3-DIKETO-L-GULONATE TRAP TRANSPORTER SMALL PERMEASE PROTEIN YIAM"/>
    <property type="match status" value="1"/>
</dbReference>
<comment type="caution">
    <text evidence="11">The sequence shown here is derived from an EMBL/GenBank/DDBJ whole genome shotgun (WGS) entry which is preliminary data.</text>
</comment>
<keyword evidence="2" id="KW-0813">Transport</keyword>
<evidence type="ECO:0000256" key="8">
    <source>
        <dbReference type="ARBA" id="ARBA00038436"/>
    </source>
</evidence>
<name>A0A3N2AQE3_9MICO</name>
<dbReference type="GO" id="GO:0005886">
    <property type="term" value="C:plasma membrane"/>
    <property type="evidence" value="ECO:0007669"/>
    <property type="project" value="UniProtKB-SubCell"/>
</dbReference>
<dbReference type="PANTHER" id="PTHR35011:SF2">
    <property type="entry name" value="2,3-DIKETO-L-GULONATE TRAP TRANSPORTER SMALL PERMEASE PROTEIN YIAM"/>
    <property type="match status" value="1"/>
</dbReference>
<comment type="similarity">
    <text evidence="8">Belongs to the TRAP transporter small permease family.</text>
</comment>
<dbReference type="AlphaFoldDB" id="A0A3N2AQE3"/>
<keyword evidence="4" id="KW-0997">Cell inner membrane</keyword>
<evidence type="ECO:0000256" key="7">
    <source>
        <dbReference type="ARBA" id="ARBA00023136"/>
    </source>
</evidence>
<feature type="transmembrane region" description="Helical" evidence="9">
    <location>
        <begin position="53"/>
        <end position="71"/>
    </location>
</feature>
<keyword evidence="3" id="KW-1003">Cell membrane</keyword>
<accession>A0A3N2AQE3</accession>
<feature type="transmembrane region" description="Helical" evidence="9">
    <location>
        <begin position="20"/>
        <end position="38"/>
    </location>
</feature>